<comment type="caution">
    <text evidence="2">The sequence shown here is derived from an EMBL/GenBank/DDBJ whole genome shotgun (WGS) entry which is preliminary data.</text>
</comment>
<keyword evidence="3" id="KW-1185">Reference proteome</keyword>
<evidence type="ECO:0000256" key="1">
    <source>
        <dbReference type="SAM" id="SignalP"/>
    </source>
</evidence>
<accession>A0A5B7FPD1</accession>
<organism evidence="2 3">
    <name type="scientific">Portunus trituberculatus</name>
    <name type="common">Swimming crab</name>
    <name type="synonym">Neptunus trituberculatus</name>
    <dbReference type="NCBI Taxonomy" id="210409"/>
    <lineage>
        <taxon>Eukaryota</taxon>
        <taxon>Metazoa</taxon>
        <taxon>Ecdysozoa</taxon>
        <taxon>Arthropoda</taxon>
        <taxon>Crustacea</taxon>
        <taxon>Multicrustacea</taxon>
        <taxon>Malacostraca</taxon>
        <taxon>Eumalacostraca</taxon>
        <taxon>Eucarida</taxon>
        <taxon>Decapoda</taxon>
        <taxon>Pleocyemata</taxon>
        <taxon>Brachyura</taxon>
        <taxon>Eubrachyura</taxon>
        <taxon>Portunoidea</taxon>
        <taxon>Portunidae</taxon>
        <taxon>Portuninae</taxon>
        <taxon>Portunus</taxon>
    </lineage>
</organism>
<sequence length="105" mass="11556">MNFIINIIIFKLVSSVPQWNFSSTFFSSHTPACLSLNTSSGNITTPQFSTQVSAFNFSPSNGPCTYRGVAVNPYSAAGNGEEWRGFETPLHAPLQTRCLTFMVRL</sequence>
<reference evidence="2 3" key="1">
    <citation type="submission" date="2019-05" db="EMBL/GenBank/DDBJ databases">
        <title>Another draft genome of Portunus trituberculatus and its Hox gene families provides insights of decapod evolution.</title>
        <authorList>
            <person name="Jeong J.-H."/>
            <person name="Song I."/>
            <person name="Kim S."/>
            <person name="Choi T."/>
            <person name="Kim D."/>
            <person name="Ryu S."/>
            <person name="Kim W."/>
        </authorList>
    </citation>
    <scope>NUCLEOTIDE SEQUENCE [LARGE SCALE GENOMIC DNA]</scope>
    <source>
        <tissue evidence="2">Muscle</tissue>
    </source>
</reference>
<dbReference type="Proteomes" id="UP000324222">
    <property type="component" value="Unassembled WGS sequence"/>
</dbReference>
<name>A0A5B7FPD1_PORTR</name>
<feature type="signal peptide" evidence="1">
    <location>
        <begin position="1"/>
        <end position="15"/>
    </location>
</feature>
<gene>
    <name evidence="2" type="ORF">E2C01_040864</name>
</gene>
<keyword evidence="1" id="KW-0732">Signal</keyword>
<protein>
    <submittedName>
        <fullName evidence="2">Uncharacterized protein</fullName>
    </submittedName>
</protein>
<dbReference type="AlphaFoldDB" id="A0A5B7FPD1"/>
<evidence type="ECO:0000313" key="2">
    <source>
        <dbReference type="EMBL" id="MPC47129.1"/>
    </source>
</evidence>
<proteinExistence type="predicted"/>
<feature type="chain" id="PRO_5022824657" evidence="1">
    <location>
        <begin position="16"/>
        <end position="105"/>
    </location>
</feature>
<dbReference type="EMBL" id="VSRR010007567">
    <property type="protein sequence ID" value="MPC47129.1"/>
    <property type="molecule type" value="Genomic_DNA"/>
</dbReference>
<evidence type="ECO:0000313" key="3">
    <source>
        <dbReference type="Proteomes" id="UP000324222"/>
    </source>
</evidence>